<dbReference type="AlphaFoldDB" id="A0A9Q9IYH0"/>
<feature type="compositionally biased region" description="Basic and acidic residues" evidence="1">
    <location>
        <begin position="29"/>
        <end position="64"/>
    </location>
</feature>
<proteinExistence type="predicted"/>
<accession>A0A9Q9IYH0</accession>
<gene>
    <name evidence="2" type="ORF">M0D43_21775</name>
</gene>
<dbReference type="GeneID" id="75154043"/>
<organism evidence="2 3">
    <name type="scientific">Xanthomonas prunicola</name>
    <dbReference type="NCBI Taxonomy" id="2053930"/>
    <lineage>
        <taxon>Bacteria</taxon>
        <taxon>Pseudomonadati</taxon>
        <taxon>Pseudomonadota</taxon>
        <taxon>Gammaproteobacteria</taxon>
        <taxon>Lysobacterales</taxon>
        <taxon>Lysobacteraceae</taxon>
        <taxon>Xanthomonas</taxon>
    </lineage>
</organism>
<dbReference type="EMBL" id="CP096142">
    <property type="protein sequence ID" value="UXA65454.1"/>
    <property type="molecule type" value="Genomic_DNA"/>
</dbReference>
<evidence type="ECO:0000256" key="1">
    <source>
        <dbReference type="SAM" id="MobiDB-lite"/>
    </source>
</evidence>
<reference evidence="2" key="1">
    <citation type="submission" date="2022-04" db="EMBL/GenBank/DDBJ databases">
        <title>Xanthomonas prunicola pv. tritici, a pathogen causing a previously unreported foliar disease of wheat.</title>
        <authorList>
            <person name="Clavijo F."/>
            <person name="Curland R.D."/>
            <person name="Dill-Macky R."/>
            <person name="Pereyra S."/>
            <person name="Roman-Reyna V."/>
            <person name="Siri M.I."/>
        </authorList>
    </citation>
    <scope>NUCLEOTIDE SEQUENCE</scope>
    <source>
        <strain evidence="2">CIX249</strain>
    </source>
</reference>
<name>A0A9Q9IYH0_9XANT</name>
<dbReference type="RefSeq" id="WP_252163027.1">
    <property type="nucleotide sequence ID" value="NZ_CP094827.1"/>
</dbReference>
<evidence type="ECO:0000313" key="3">
    <source>
        <dbReference type="Proteomes" id="UP001058381"/>
    </source>
</evidence>
<sequence length="138" mass="15034">MRRRVGTAIAVAFWIERRLQQPTGNATAKDQHAERGLQLDGRRSDIGKNDDHQRPGEASYEKPTNKPSWAVIATEAKAFDQAMLMHMAKRIGADITTMPGSHALFITQSQTVSDVIDRAARSAATKAKSTSNTSTKAG</sequence>
<feature type="region of interest" description="Disordered" evidence="1">
    <location>
        <begin position="23"/>
        <end position="66"/>
    </location>
</feature>
<protein>
    <submittedName>
        <fullName evidence="2">Uncharacterized protein</fullName>
    </submittedName>
</protein>
<dbReference type="Proteomes" id="UP001058381">
    <property type="component" value="Chromosome"/>
</dbReference>
<evidence type="ECO:0000313" key="2">
    <source>
        <dbReference type="EMBL" id="UXA65454.1"/>
    </source>
</evidence>